<dbReference type="GO" id="GO:0005198">
    <property type="term" value="F:structural molecule activity"/>
    <property type="evidence" value="ECO:0007669"/>
    <property type="project" value="InterPro"/>
</dbReference>
<keyword evidence="2 3" id="KW-0175">Coiled coil</keyword>
<keyword evidence="7" id="KW-1185">Reference proteome</keyword>
<dbReference type="PANTHER" id="PTHR23239:SF32">
    <property type="entry name" value="PHAKININ"/>
    <property type="match status" value="1"/>
</dbReference>
<name>A0A7J6DDJ2_9TELE</name>
<proteinExistence type="predicted"/>
<dbReference type="OrthoDB" id="8851579at2759"/>
<keyword evidence="1" id="KW-0403">Intermediate filament</keyword>
<feature type="coiled-coil region" evidence="3">
    <location>
        <begin position="186"/>
        <end position="227"/>
    </location>
</feature>
<evidence type="ECO:0000259" key="5">
    <source>
        <dbReference type="PROSITE" id="PS51842"/>
    </source>
</evidence>
<evidence type="ECO:0000313" key="6">
    <source>
        <dbReference type="EMBL" id="KAF4117373.1"/>
    </source>
</evidence>
<dbReference type="AlphaFoldDB" id="A0A7J6DDJ2"/>
<feature type="coiled-coil region" evidence="3">
    <location>
        <begin position="95"/>
        <end position="122"/>
    </location>
</feature>
<gene>
    <name evidence="6" type="ORF">G5714_001926</name>
</gene>
<feature type="region of interest" description="Disordered" evidence="4">
    <location>
        <begin position="398"/>
        <end position="441"/>
    </location>
</feature>
<reference evidence="6 7" key="1">
    <citation type="submission" date="2020-04" db="EMBL/GenBank/DDBJ databases">
        <title>Chromosome-level genome assembly of a cyprinid fish Onychostoma macrolepis by integration of Nanopore Sequencing, Bionano and Hi-C technology.</title>
        <authorList>
            <person name="Wang D."/>
        </authorList>
    </citation>
    <scope>NUCLEOTIDE SEQUENCE [LARGE SCALE GENOMIC DNA]</scope>
    <source>
        <strain evidence="6">SWU-2019</strain>
        <tissue evidence="6">Muscle</tissue>
    </source>
</reference>
<dbReference type="GO" id="GO:0045109">
    <property type="term" value="P:intermediate filament organization"/>
    <property type="evidence" value="ECO:0007669"/>
    <property type="project" value="TreeGrafter"/>
</dbReference>
<accession>A0A7J6DDJ2</accession>
<feature type="domain" description="IF rod" evidence="5">
    <location>
        <begin position="100"/>
        <end position="395"/>
    </location>
</feature>
<evidence type="ECO:0000256" key="4">
    <source>
        <dbReference type="SAM" id="MobiDB-lite"/>
    </source>
</evidence>
<feature type="compositionally biased region" description="Polar residues" evidence="4">
    <location>
        <begin position="414"/>
        <end position="429"/>
    </location>
</feature>
<dbReference type="InterPro" id="IPR039008">
    <property type="entry name" value="IF_rod_dom"/>
</dbReference>
<dbReference type="GO" id="GO:0005882">
    <property type="term" value="C:intermediate filament"/>
    <property type="evidence" value="ECO:0007669"/>
    <property type="project" value="UniProtKB-KW"/>
</dbReference>
<dbReference type="SUPFAM" id="SSF64593">
    <property type="entry name" value="Intermediate filament protein, coiled coil region"/>
    <property type="match status" value="1"/>
</dbReference>
<dbReference type="Gene3D" id="1.20.5.170">
    <property type="match status" value="1"/>
</dbReference>
<evidence type="ECO:0000256" key="3">
    <source>
        <dbReference type="SAM" id="Coils"/>
    </source>
</evidence>
<feature type="region of interest" description="Disordered" evidence="4">
    <location>
        <begin position="1"/>
        <end position="28"/>
    </location>
</feature>
<dbReference type="InterPro" id="IPR002957">
    <property type="entry name" value="Keratin_I"/>
</dbReference>
<evidence type="ECO:0000256" key="1">
    <source>
        <dbReference type="ARBA" id="ARBA00022754"/>
    </source>
</evidence>
<dbReference type="EMBL" id="JAAMOB010000002">
    <property type="protein sequence ID" value="KAF4117373.1"/>
    <property type="molecule type" value="Genomic_DNA"/>
</dbReference>
<dbReference type="SMART" id="SM01391">
    <property type="entry name" value="Filament"/>
    <property type="match status" value="1"/>
</dbReference>
<dbReference type="Proteomes" id="UP000579812">
    <property type="component" value="Unassembled WGS sequence"/>
</dbReference>
<dbReference type="Gene3D" id="1.20.5.500">
    <property type="entry name" value="Single helix bin"/>
    <property type="match status" value="1"/>
</dbReference>
<comment type="caution">
    <text evidence="6">The sequence shown here is derived from an EMBL/GenBank/DDBJ whole genome shotgun (WGS) entry which is preliminary data.</text>
</comment>
<feature type="coiled-coil region" evidence="3">
    <location>
        <begin position="279"/>
        <end position="380"/>
    </location>
</feature>
<organism evidence="6 7">
    <name type="scientific">Onychostoma macrolepis</name>
    <dbReference type="NCBI Taxonomy" id="369639"/>
    <lineage>
        <taxon>Eukaryota</taxon>
        <taxon>Metazoa</taxon>
        <taxon>Chordata</taxon>
        <taxon>Craniata</taxon>
        <taxon>Vertebrata</taxon>
        <taxon>Euteleostomi</taxon>
        <taxon>Actinopterygii</taxon>
        <taxon>Neopterygii</taxon>
        <taxon>Teleostei</taxon>
        <taxon>Ostariophysi</taxon>
        <taxon>Cypriniformes</taxon>
        <taxon>Cyprinidae</taxon>
        <taxon>Acrossocheilinae</taxon>
        <taxon>Onychostoma</taxon>
    </lineage>
</organism>
<dbReference type="PRINTS" id="PR01248">
    <property type="entry name" value="TYPE1KERATIN"/>
</dbReference>
<evidence type="ECO:0000256" key="2">
    <source>
        <dbReference type="ARBA" id="ARBA00023054"/>
    </source>
</evidence>
<dbReference type="PROSITE" id="PS51842">
    <property type="entry name" value="IF_ROD_2"/>
    <property type="match status" value="1"/>
</dbReference>
<protein>
    <recommendedName>
        <fullName evidence="5">IF rod domain-containing protein</fullName>
    </recommendedName>
</protein>
<dbReference type="Pfam" id="PF00038">
    <property type="entry name" value="Filament"/>
    <property type="match status" value="1"/>
</dbReference>
<sequence>MPLPRRRSSFLGQAASERPGGVGHMSAAGTSAPRGVFVGMAPTGGTSSLGTRVSRRALCISSVFMHCLRSSSIPVVTQPGDRGHQFGFDSLNTCLLEYRDKVHALEQLNQQLEEQIRHCLDRKAISAGTWTALKQDWEDVYMQVSEAILDNARLMLQTENVQANAEDFKDRYENEQPFRKAVEEEMNSLYKVIDDANLTRMDLENEIESMKNELMNLEQNHIEDVRALYKQISGHEVDELDAPTETSLDQILDFIRSHWEKVIEKNRAETDAYLERKQADSVNSKLSQEEEELESLKTECNDAGCKIQSLQAETESIRALKRGLENALNDAKHWHDIELQNLGSVIRKLEAELNDVRGDIEQQRRDYETLLNNKMKLKMEIGTYHGILDGEESRFYSSTFPGGSSVPEGRIDPTPSTSGLQSCPQTEGTNAPGAPEESKLE</sequence>
<evidence type="ECO:0000313" key="7">
    <source>
        <dbReference type="Proteomes" id="UP000579812"/>
    </source>
</evidence>
<dbReference type="PANTHER" id="PTHR23239">
    <property type="entry name" value="INTERMEDIATE FILAMENT"/>
    <property type="match status" value="1"/>
</dbReference>
<dbReference type="Gene3D" id="1.20.5.1160">
    <property type="entry name" value="Vasodilator-stimulated phosphoprotein"/>
    <property type="match status" value="1"/>
</dbReference>